<dbReference type="PANTHER" id="PTHR43311:SF2">
    <property type="entry name" value="GLUTAMATE--TRNA LIGASE, MITOCHONDRIAL-RELATED"/>
    <property type="match status" value="1"/>
</dbReference>
<comment type="subcellular location">
    <subcellularLocation>
        <location evidence="1 10">Cytoplasm</location>
    </subcellularLocation>
</comment>
<dbReference type="GO" id="GO:0008270">
    <property type="term" value="F:zinc ion binding"/>
    <property type="evidence" value="ECO:0007669"/>
    <property type="project" value="UniProtKB-UniRule"/>
</dbReference>
<dbReference type="EMBL" id="LR890047">
    <property type="protein sequence ID" value="CAD6509810.1"/>
    <property type="molecule type" value="Genomic_DNA"/>
</dbReference>
<keyword evidence="4 10" id="KW-0963">Cytoplasm</keyword>
<dbReference type="InterPro" id="IPR008925">
    <property type="entry name" value="aa_tRNA-synth_I_cd-bd_sf"/>
</dbReference>
<reference evidence="13" key="1">
    <citation type="submission" date="2020-10" db="EMBL/GenBank/DDBJ databases">
        <authorList>
            <person name="Szabo G."/>
        </authorList>
    </citation>
    <scope>NUCLEOTIDE SEQUENCE</scope>
    <source>
        <strain evidence="13">PROFFT</strain>
    </source>
</reference>
<dbReference type="Gene3D" id="3.40.50.620">
    <property type="entry name" value="HUPs"/>
    <property type="match status" value="1"/>
</dbReference>
<feature type="binding site" evidence="10">
    <location>
        <position position="131"/>
    </location>
    <ligand>
        <name>Zn(2+)</name>
        <dbReference type="ChEBI" id="CHEBI:29105"/>
    </ligand>
</feature>
<comment type="cofactor">
    <cofactor evidence="10">
        <name>Zn(2+)</name>
        <dbReference type="ChEBI" id="CHEBI:29105"/>
    </cofactor>
    <text evidence="10">Binds 1 zinc ion per subunit.</text>
</comment>
<keyword evidence="5 10" id="KW-0436">Ligase</keyword>
<comment type="subunit">
    <text evidence="3 10">Monomer.</text>
</comment>
<keyword evidence="8 10" id="KW-0648">Protein biosynthesis</keyword>
<dbReference type="GO" id="GO:0000049">
    <property type="term" value="F:tRNA binding"/>
    <property type="evidence" value="ECO:0007669"/>
    <property type="project" value="InterPro"/>
</dbReference>
<sequence>MRFHMKVKTRFAPSPTGNLHLGSVRTALYSWLFARHTKGEFLLRIEDSDHDRSTHEATKEIIDSMKWLKLNWDKGPYYQTKRFDRYNKIINQMLEQGTAYKCYCSRERLENLREIKIAHRKKPRYDGLCRHSNEHHANDEPYVVRFLNPQKGYVIFEDKIRGTIKFSNEELDDFIIRRTDGSPTYNFCVVIDDWDMEITHIIRGEDHINNTPRQINMLKALGAPIPEYAHVSMILDNNGKKISKRDGAIGVMQYRDKGYLPEALLNYLVRMGWSHGDQEIFSIDEMKELFTLDDLSKSRSIFNIEKLKWLNQYYIKSMPSKYVATHLALHIHKAGYKINHGPKLIDIVELLAGRCKTLKEMAAQARVFYEDHNEFHAKAVQKYLRPIVTSQLELVRSKIEKINDWSPENIRYAIQQTAEELKMKIGKVGMPLRVAVTGSEISPSIDITVYYIGKNRSLNRIDTALDFIHACKAQPTDAKYQ</sequence>
<gene>
    <name evidence="10 13" type="primary">gltX</name>
    <name evidence="13" type="ORF">PROFFT_A_03020</name>
</gene>
<feature type="binding site" evidence="10">
    <location>
        <position position="104"/>
    </location>
    <ligand>
        <name>Zn(2+)</name>
        <dbReference type="ChEBI" id="CHEBI:29105"/>
    </ligand>
</feature>
<dbReference type="NCBIfam" id="TIGR00464">
    <property type="entry name" value="gltX_bact"/>
    <property type="match status" value="1"/>
</dbReference>
<name>A0A8E4EYA6_9ENTR</name>
<keyword evidence="10" id="KW-0862">Zinc</keyword>
<dbReference type="Pfam" id="PF19269">
    <property type="entry name" value="Anticodon_2"/>
    <property type="match status" value="1"/>
</dbReference>
<evidence type="ECO:0000313" key="13">
    <source>
        <dbReference type="EMBL" id="CAD6509810.1"/>
    </source>
</evidence>
<keyword evidence="7 10" id="KW-0067">ATP-binding</keyword>
<dbReference type="InterPro" id="IPR004527">
    <property type="entry name" value="Glu-tRNA-ligase_bac/mito"/>
</dbReference>
<dbReference type="SUPFAM" id="SSF52374">
    <property type="entry name" value="Nucleotidylyl transferase"/>
    <property type="match status" value="1"/>
</dbReference>
<keyword evidence="10" id="KW-0479">Metal-binding</keyword>
<dbReference type="NCBIfam" id="NF004314">
    <property type="entry name" value="PRK05710.1-3"/>
    <property type="match status" value="1"/>
</dbReference>
<evidence type="ECO:0000259" key="11">
    <source>
        <dbReference type="Pfam" id="PF00749"/>
    </source>
</evidence>
<evidence type="ECO:0000256" key="1">
    <source>
        <dbReference type="ARBA" id="ARBA00004496"/>
    </source>
</evidence>
<dbReference type="EC" id="6.1.1.17" evidence="10"/>
<comment type="similarity">
    <text evidence="2 10">Belongs to the class-I aminoacyl-tRNA synthetase family. Glutamate--tRNA ligase type 1 subfamily.</text>
</comment>
<evidence type="ECO:0000259" key="12">
    <source>
        <dbReference type="Pfam" id="PF19269"/>
    </source>
</evidence>
<feature type="domain" description="Glutamyl/glutaminyl-tRNA synthetase class Ib catalytic" evidence="11">
    <location>
        <begin position="6"/>
        <end position="309"/>
    </location>
</feature>
<evidence type="ECO:0000256" key="3">
    <source>
        <dbReference type="ARBA" id="ARBA00011245"/>
    </source>
</evidence>
<feature type="domain" description="Aminoacyl-tRNA synthetase class I anticodon-binding" evidence="12">
    <location>
        <begin position="339"/>
        <end position="465"/>
    </location>
</feature>
<evidence type="ECO:0000256" key="10">
    <source>
        <dbReference type="HAMAP-Rule" id="MF_00022"/>
    </source>
</evidence>
<dbReference type="Gene3D" id="1.10.10.350">
    <property type="match status" value="1"/>
</dbReference>
<dbReference type="GO" id="GO:0005829">
    <property type="term" value="C:cytosol"/>
    <property type="evidence" value="ECO:0007669"/>
    <property type="project" value="TreeGrafter"/>
</dbReference>
<comment type="function">
    <text evidence="10">Catalyzes the attachment of glutamate to tRNA(Glu) in a two-step reaction: glutamate is first activated by ATP to form Glu-AMP and then transferred to the acceptor end of tRNA(Glu).</text>
</comment>
<feature type="short sequence motif" description="'KMSKS' region" evidence="10">
    <location>
        <begin position="241"/>
        <end position="245"/>
    </location>
</feature>
<dbReference type="InterPro" id="IPR020751">
    <property type="entry name" value="aa-tRNA-synth_I_codon-bd_sub2"/>
</dbReference>
<dbReference type="GO" id="GO:0004818">
    <property type="term" value="F:glutamate-tRNA ligase activity"/>
    <property type="evidence" value="ECO:0007669"/>
    <property type="project" value="UniProtKB-UniRule"/>
</dbReference>
<dbReference type="PRINTS" id="PR00987">
    <property type="entry name" value="TRNASYNTHGLU"/>
</dbReference>
<dbReference type="InterPro" id="IPR020058">
    <property type="entry name" value="Glu/Gln-tRNA-synth_Ib_cat-dom"/>
</dbReference>
<evidence type="ECO:0000313" key="14">
    <source>
        <dbReference type="Proteomes" id="UP000683585"/>
    </source>
</evidence>
<dbReference type="PANTHER" id="PTHR43311">
    <property type="entry name" value="GLUTAMATE--TRNA LIGASE"/>
    <property type="match status" value="1"/>
</dbReference>
<dbReference type="GO" id="GO:0005524">
    <property type="term" value="F:ATP binding"/>
    <property type="evidence" value="ECO:0007669"/>
    <property type="project" value="UniProtKB-UniRule"/>
</dbReference>
<evidence type="ECO:0000256" key="9">
    <source>
        <dbReference type="ARBA" id="ARBA00023146"/>
    </source>
</evidence>
<dbReference type="KEGG" id="ptf:PROFFT_A_03020"/>
<evidence type="ECO:0000256" key="4">
    <source>
        <dbReference type="ARBA" id="ARBA00022490"/>
    </source>
</evidence>
<evidence type="ECO:0000256" key="6">
    <source>
        <dbReference type="ARBA" id="ARBA00022741"/>
    </source>
</evidence>
<accession>A0A8E4EYA6</accession>
<dbReference type="FunFam" id="3.40.50.620:FF:000007">
    <property type="entry name" value="Glutamate--tRNA ligase"/>
    <property type="match status" value="1"/>
</dbReference>
<feature type="binding site" evidence="10">
    <location>
        <position position="244"/>
    </location>
    <ligand>
        <name>ATP</name>
        <dbReference type="ChEBI" id="CHEBI:30616"/>
    </ligand>
</feature>
<dbReference type="InterPro" id="IPR014729">
    <property type="entry name" value="Rossmann-like_a/b/a_fold"/>
</dbReference>
<dbReference type="InterPro" id="IPR045462">
    <property type="entry name" value="aa-tRNA-synth_I_cd-bd"/>
</dbReference>
<evidence type="ECO:0000256" key="5">
    <source>
        <dbReference type="ARBA" id="ARBA00022598"/>
    </source>
</evidence>
<feature type="binding site" evidence="10">
    <location>
        <position position="102"/>
    </location>
    <ligand>
        <name>Zn(2+)</name>
        <dbReference type="ChEBI" id="CHEBI:29105"/>
    </ligand>
</feature>
<dbReference type="InterPro" id="IPR033910">
    <property type="entry name" value="GluRS_core"/>
</dbReference>
<evidence type="ECO:0000256" key="8">
    <source>
        <dbReference type="ARBA" id="ARBA00022917"/>
    </source>
</evidence>
<dbReference type="GO" id="GO:0006424">
    <property type="term" value="P:glutamyl-tRNA aminoacylation"/>
    <property type="evidence" value="ECO:0007669"/>
    <property type="project" value="UniProtKB-UniRule"/>
</dbReference>
<comment type="catalytic activity">
    <reaction evidence="10">
        <text>tRNA(Glu) + L-glutamate + ATP = L-glutamyl-tRNA(Glu) + AMP + diphosphate</text>
        <dbReference type="Rhea" id="RHEA:23540"/>
        <dbReference type="Rhea" id="RHEA-COMP:9663"/>
        <dbReference type="Rhea" id="RHEA-COMP:9680"/>
        <dbReference type="ChEBI" id="CHEBI:29985"/>
        <dbReference type="ChEBI" id="CHEBI:30616"/>
        <dbReference type="ChEBI" id="CHEBI:33019"/>
        <dbReference type="ChEBI" id="CHEBI:78442"/>
        <dbReference type="ChEBI" id="CHEBI:78520"/>
        <dbReference type="ChEBI" id="CHEBI:456215"/>
        <dbReference type="EC" id="6.1.1.17"/>
    </reaction>
</comment>
<dbReference type="InterPro" id="IPR049940">
    <property type="entry name" value="GluQ/Sye"/>
</dbReference>
<dbReference type="HAMAP" id="MF_00022">
    <property type="entry name" value="Glu_tRNA_synth_type1"/>
    <property type="match status" value="1"/>
</dbReference>
<keyword evidence="6 10" id="KW-0547">Nucleotide-binding</keyword>
<dbReference type="Pfam" id="PF00749">
    <property type="entry name" value="tRNA-synt_1c"/>
    <property type="match status" value="1"/>
</dbReference>
<proteinExistence type="inferred from homology"/>
<dbReference type="CDD" id="cd00808">
    <property type="entry name" value="GluRS_core"/>
    <property type="match status" value="1"/>
</dbReference>
<evidence type="ECO:0000256" key="7">
    <source>
        <dbReference type="ARBA" id="ARBA00022840"/>
    </source>
</evidence>
<protein>
    <recommendedName>
        <fullName evidence="10">Glutamate--tRNA ligase</fullName>
        <ecNumber evidence="10">6.1.1.17</ecNumber>
    </recommendedName>
    <alternativeName>
        <fullName evidence="10">Glutamyl-tRNA synthetase</fullName>
        <shortName evidence="10">GluRS</shortName>
    </alternativeName>
</protein>
<dbReference type="AlphaFoldDB" id="A0A8E4EYA6"/>
<feature type="short sequence motif" description="'HIGH' region" evidence="10">
    <location>
        <begin position="13"/>
        <end position="23"/>
    </location>
</feature>
<dbReference type="InterPro" id="IPR000924">
    <property type="entry name" value="Glu/Gln-tRNA-synth"/>
</dbReference>
<keyword evidence="9 10" id="KW-0030">Aminoacyl-tRNA synthetase</keyword>
<keyword evidence="14" id="KW-1185">Reference proteome</keyword>
<evidence type="ECO:0000256" key="2">
    <source>
        <dbReference type="ARBA" id="ARBA00007894"/>
    </source>
</evidence>
<dbReference type="SUPFAM" id="SSF48163">
    <property type="entry name" value="An anticodon-binding domain of class I aminoacyl-tRNA synthetases"/>
    <property type="match status" value="1"/>
</dbReference>
<dbReference type="Proteomes" id="UP000683585">
    <property type="component" value="Chromosome"/>
</dbReference>
<feature type="binding site" evidence="10">
    <location>
        <position position="129"/>
    </location>
    <ligand>
        <name>Zn(2+)</name>
        <dbReference type="ChEBI" id="CHEBI:29105"/>
    </ligand>
</feature>
<organism evidence="13 14">
    <name type="scientific">Candidatus Profftia tarda</name>
    <dbReference type="NCBI Taxonomy" id="1177216"/>
    <lineage>
        <taxon>Bacteria</taxon>
        <taxon>Pseudomonadati</taxon>
        <taxon>Pseudomonadota</taxon>
        <taxon>Gammaproteobacteria</taxon>
        <taxon>Enterobacterales</taxon>
        <taxon>Enterobacteriaceae</taxon>
        <taxon>Candidatus Profftia</taxon>
    </lineage>
</organism>